<organism evidence="2">
    <name type="scientific">freshwater metagenome</name>
    <dbReference type="NCBI Taxonomy" id="449393"/>
    <lineage>
        <taxon>unclassified sequences</taxon>
        <taxon>metagenomes</taxon>
        <taxon>ecological metagenomes</taxon>
    </lineage>
</organism>
<dbReference type="SUPFAM" id="SSF56601">
    <property type="entry name" value="beta-lactamase/transpeptidase-like"/>
    <property type="match status" value="1"/>
</dbReference>
<accession>A0A6J6RH62</accession>
<proteinExistence type="predicted"/>
<evidence type="ECO:0000313" key="2">
    <source>
        <dbReference type="EMBL" id="CAB4723340.1"/>
    </source>
</evidence>
<dbReference type="GO" id="GO:0008658">
    <property type="term" value="F:penicillin binding"/>
    <property type="evidence" value="ECO:0007669"/>
    <property type="project" value="InterPro"/>
</dbReference>
<protein>
    <submittedName>
        <fullName evidence="2">Unannotated protein</fullName>
    </submittedName>
</protein>
<dbReference type="Pfam" id="PF00905">
    <property type="entry name" value="Transpeptidase"/>
    <property type="match status" value="1"/>
</dbReference>
<sequence>MRYDQNTGRYSGYTASFIGFAPADAPRYVISVTLQDPKNGHYGGSLGGPVFKKVMTFVLQSEHVAPTGTRVLPVALTQSELTRVRATQVSAKKQ</sequence>
<reference evidence="2" key="1">
    <citation type="submission" date="2020-05" db="EMBL/GenBank/DDBJ databases">
        <authorList>
            <person name="Chiriac C."/>
            <person name="Salcher M."/>
            <person name="Ghai R."/>
            <person name="Kavagutti S V."/>
        </authorList>
    </citation>
    <scope>NUCLEOTIDE SEQUENCE</scope>
</reference>
<dbReference type="EMBL" id="CAEZYP010000013">
    <property type="protein sequence ID" value="CAB4723340.1"/>
    <property type="molecule type" value="Genomic_DNA"/>
</dbReference>
<feature type="domain" description="Penicillin-binding protein transpeptidase" evidence="1">
    <location>
        <begin position="5"/>
        <end position="55"/>
    </location>
</feature>
<dbReference type="InterPro" id="IPR012338">
    <property type="entry name" value="Beta-lactam/transpept-like"/>
</dbReference>
<name>A0A6J6RH62_9ZZZZ</name>
<evidence type="ECO:0000259" key="1">
    <source>
        <dbReference type="Pfam" id="PF00905"/>
    </source>
</evidence>
<gene>
    <name evidence="2" type="ORF">UFOPK2735_00185</name>
</gene>
<dbReference type="Gene3D" id="3.30.450.330">
    <property type="match status" value="1"/>
</dbReference>
<dbReference type="InterPro" id="IPR001460">
    <property type="entry name" value="PCN-bd_Tpept"/>
</dbReference>
<dbReference type="AlphaFoldDB" id="A0A6J6RH62"/>